<feature type="transmembrane region" description="Helical" evidence="7">
    <location>
        <begin position="121"/>
        <end position="142"/>
    </location>
</feature>
<dbReference type="PANTHER" id="PTHR30506:SF3">
    <property type="entry name" value="UPF0126 INNER MEMBRANE PROTEIN YADS-RELATED"/>
    <property type="match status" value="1"/>
</dbReference>
<comment type="similarity">
    <text evidence="2">Belongs to the UPF0126 family.</text>
</comment>
<keyword evidence="6 7" id="KW-0472">Membrane</keyword>
<proteinExistence type="inferred from homology"/>
<evidence type="ECO:0000256" key="4">
    <source>
        <dbReference type="ARBA" id="ARBA00022692"/>
    </source>
</evidence>
<organism evidence="9 10">
    <name type="scientific">Microcella putealis</name>
    <dbReference type="NCBI Taxonomy" id="337005"/>
    <lineage>
        <taxon>Bacteria</taxon>
        <taxon>Bacillati</taxon>
        <taxon>Actinomycetota</taxon>
        <taxon>Actinomycetes</taxon>
        <taxon>Micrococcales</taxon>
        <taxon>Microbacteriaceae</taxon>
        <taxon>Microcella</taxon>
    </lineage>
</organism>
<feature type="domain" description="Glycine transporter" evidence="8">
    <location>
        <begin position="12"/>
        <end position="89"/>
    </location>
</feature>
<accession>A0A4Q7LWU5</accession>
<feature type="transmembrane region" description="Helical" evidence="7">
    <location>
        <begin position="38"/>
        <end position="57"/>
    </location>
</feature>
<feature type="transmembrane region" description="Helical" evidence="7">
    <location>
        <begin position="12"/>
        <end position="31"/>
    </location>
</feature>
<evidence type="ECO:0000259" key="8">
    <source>
        <dbReference type="Pfam" id="PF03458"/>
    </source>
</evidence>
<comment type="subcellular location">
    <subcellularLocation>
        <location evidence="1">Cell membrane</location>
        <topology evidence="1">Multi-pass membrane protein</topology>
    </subcellularLocation>
</comment>
<keyword evidence="10" id="KW-1185">Reference proteome</keyword>
<feature type="transmembrane region" description="Helical" evidence="7">
    <location>
        <begin position="95"/>
        <end position="115"/>
    </location>
</feature>
<dbReference type="EMBL" id="SGWW01000001">
    <property type="protein sequence ID" value="RZS59033.1"/>
    <property type="molecule type" value="Genomic_DNA"/>
</dbReference>
<feature type="transmembrane region" description="Helical" evidence="7">
    <location>
        <begin position="149"/>
        <end position="175"/>
    </location>
</feature>
<reference evidence="9 10" key="1">
    <citation type="journal article" date="2015" name="Stand. Genomic Sci.">
        <title>Genomic Encyclopedia of Bacterial and Archaeal Type Strains, Phase III: the genomes of soil and plant-associated and newly described type strains.</title>
        <authorList>
            <person name="Whitman W.B."/>
            <person name="Woyke T."/>
            <person name="Klenk H.P."/>
            <person name="Zhou Y."/>
            <person name="Lilburn T.G."/>
            <person name="Beck B.J."/>
            <person name="De Vos P."/>
            <person name="Vandamme P."/>
            <person name="Eisen J.A."/>
            <person name="Garrity G."/>
            <person name="Hugenholtz P."/>
            <person name="Kyrpides N.C."/>
        </authorList>
    </citation>
    <scope>NUCLEOTIDE SEQUENCE [LARGE SCALE GENOMIC DNA]</scope>
    <source>
        <strain evidence="9 10">CV2</strain>
    </source>
</reference>
<dbReference type="AlphaFoldDB" id="A0A4Q7LWU5"/>
<dbReference type="GO" id="GO:0005886">
    <property type="term" value="C:plasma membrane"/>
    <property type="evidence" value="ECO:0007669"/>
    <property type="project" value="UniProtKB-SubCell"/>
</dbReference>
<keyword evidence="3" id="KW-1003">Cell membrane</keyword>
<feature type="transmembrane region" description="Helical" evidence="7">
    <location>
        <begin position="69"/>
        <end position="88"/>
    </location>
</feature>
<feature type="transmembrane region" description="Helical" evidence="7">
    <location>
        <begin position="181"/>
        <end position="204"/>
    </location>
</feature>
<evidence type="ECO:0000256" key="5">
    <source>
        <dbReference type="ARBA" id="ARBA00022989"/>
    </source>
</evidence>
<comment type="caution">
    <text evidence="9">The sequence shown here is derived from an EMBL/GenBank/DDBJ whole genome shotgun (WGS) entry which is preliminary data.</text>
</comment>
<evidence type="ECO:0000256" key="7">
    <source>
        <dbReference type="SAM" id="Phobius"/>
    </source>
</evidence>
<protein>
    <submittedName>
        <fullName evidence="9">Putative membrane protein YeiH</fullName>
    </submittedName>
</protein>
<gene>
    <name evidence="9" type="ORF">EV141_0250</name>
</gene>
<evidence type="ECO:0000313" key="10">
    <source>
        <dbReference type="Proteomes" id="UP000293519"/>
    </source>
</evidence>
<evidence type="ECO:0000256" key="3">
    <source>
        <dbReference type="ARBA" id="ARBA00022475"/>
    </source>
</evidence>
<dbReference type="Proteomes" id="UP000293519">
    <property type="component" value="Unassembled WGS sequence"/>
</dbReference>
<sequence length="283" mass="29793">MERVSPLFVIPLWADLLAVGVGALQGAMFAAQFRDRRLDWLGVAIIGIVVGFGGGLLRDLLLNVQLAPLQSNWYLAVATGAALLGMLLERVLSKLSRIITALDALTIGLFGAIGTTKALSLGLPPVAAVFVGVLAAVGGSILRDVLLNLPIALMHVGSLYALAAAGGAFAIALLLEVDVPVFIAAAVGVVLTFAIRILSVLFGWSLPEQRAITRLPKLPVVHLPLRRRQSATVEAQRGRVVTTATGVIHLQSTTAAIPVVDADNEPVRVRRRSPIPGASRARR</sequence>
<keyword evidence="4 7" id="KW-0812">Transmembrane</keyword>
<keyword evidence="5 7" id="KW-1133">Transmembrane helix</keyword>
<evidence type="ECO:0000256" key="1">
    <source>
        <dbReference type="ARBA" id="ARBA00004651"/>
    </source>
</evidence>
<dbReference type="Pfam" id="PF03458">
    <property type="entry name" value="Gly_transporter"/>
    <property type="match status" value="2"/>
</dbReference>
<evidence type="ECO:0000256" key="6">
    <source>
        <dbReference type="ARBA" id="ARBA00023136"/>
    </source>
</evidence>
<dbReference type="PANTHER" id="PTHR30506">
    <property type="entry name" value="INNER MEMBRANE PROTEIN"/>
    <property type="match status" value="1"/>
</dbReference>
<evidence type="ECO:0000313" key="9">
    <source>
        <dbReference type="EMBL" id="RZS59033.1"/>
    </source>
</evidence>
<name>A0A4Q7LWU5_9MICO</name>
<dbReference type="InterPro" id="IPR005115">
    <property type="entry name" value="Gly_transporter"/>
</dbReference>
<feature type="domain" description="Glycine transporter" evidence="8">
    <location>
        <begin position="101"/>
        <end position="174"/>
    </location>
</feature>
<evidence type="ECO:0000256" key="2">
    <source>
        <dbReference type="ARBA" id="ARBA00008193"/>
    </source>
</evidence>